<dbReference type="GO" id="GO:0006260">
    <property type="term" value="P:DNA replication"/>
    <property type="evidence" value="ECO:0007669"/>
    <property type="project" value="InterPro"/>
</dbReference>
<dbReference type="GO" id="GO:0005634">
    <property type="term" value="C:nucleus"/>
    <property type="evidence" value="ECO:0007669"/>
    <property type="project" value="UniProtKB-SubCell"/>
</dbReference>
<evidence type="ECO:0000256" key="9">
    <source>
        <dbReference type="ARBA" id="ARBA00022840"/>
    </source>
</evidence>
<evidence type="ECO:0000256" key="2">
    <source>
        <dbReference type="ARBA" id="ARBA00008010"/>
    </source>
</evidence>
<feature type="compositionally biased region" description="Basic and acidic residues" evidence="17">
    <location>
        <begin position="850"/>
        <end position="867"/>
    </location>
</feature>
<comment type="similarity">
    <text evidence="2 16">Belongs to the MCM family.</text>
</comment>
<evidence type="ECO:0000256" key="10">
    <source>
        <dbReference type="ARBA" id="ARBA00023125"/>
    </source>
</evidence>
<keyword evidence="11" id="KW-0234">DNA repair</keyword>
<dbReference type="OMA" id="HYVKQHF"/>
<dbReference type="Gene3D" id="2.20.28.10">
    <property type="match status" value="1"/>
</dbReference>
<evidence type="ECO:0000256" key="1">
    <source>
        <dbReference type="ARBA" id="ARBA00004123"/>
    </source>
</evidence>
<dbReference type="GO" id="GO:0017116">
    <property type="term" value="F:single-stranded DNA helicase activity"/>
    <property type="evidence" value="ECO:0007669"/>
    <property type="project" value="TreeGrafter"/>
</dbReference>
<comment type="catalytic activity">
    <reaction evidence="15">
        <text>ATP + H2O = ADP + phosphate + H(+)</text>
        <dbReference type="Rhea" id="RHEA:13065"/>
        <dbReference type="ChEBI" id="CHEBI:15377"/>
        <dbReference type="ChEBI" id="CHEBI:15378"/>
        <dbReference type="ChEBI" id="CHEBI:30616"/>
        <dbReference type="ChEBI" id="CHEBI:43474"/>
        <dbReference type="ChEBI" id="CHEBI:456216"/>
        <dbReference type="EC" id="3.6.4.12"/>
    </reaction>
</comment>
<dbReference type="InterPro" id="IPR001208">
    <property type="entry name" value="MCM_dom"/>
</dbReference>
<dbReference type="PANTHER" id="PTHR11630:SF48">
    <property type="entry name" value="DNA HELICASE MCM9"/>
    <property type="match status" value="1"/>
</dbReference>
<dbReference type="SUPFAM" id="SSF52540">
    <property type="entry name" value="P-loop containing nucleoside triphosphate hydrolases"/>
    <property type="match status" value="1"/>
</dbReference>
<dbReference type="HOGENOM" id="CLU_000995_7_2_1"/>
<dbReference type="Pfam" id="PF26066">
    <property type="entry name" value="MCM9_N"/>
    <property type="match status" value="1"/>
</dbReference>
<sequence>MFRIFSGYTEISEMIEIKRKFVIGAEKLIKTHSCHSLRMKNKSCANEDSALFAKFTFNSQNEYSTIATDRHLTGARPHAAKFWLLNCLVLLNQSQRRQVLKSNEPIALFYFIWILNTGTRWQQLMENETNMEKDERQNQTQHFLNILIDYASNQHRNDLIEILLAEEKLFHFSVVINTMTLFEMTVDAGEQLFSDPANTLLMFDKALVETANCIYSQHERNEEMIMKTRIHARFNGMPLCPEITRNNIPKNADFKKFLCICGIVVRASGVRILEFEKEYLCNKCKSKFTLKACIEESYKSPAPTTCPDRKCTSTKFTLLPTDSSRCRDYQEIKIQEQLEQSSIQTPRSITVVLEDDLTDACKPGDDVEVSGLVLRRWHSATPNLRPVIELFVKANYVEVINNNRGSHRLLKDEKHEEFKSFWDRYKSNPIAGRNKILENFCPQVYGLYLVKLSLAVVLAGGVAFVNPSGTCIRGEPHLLLVGDPGTGKSQFLKYAAKVCRRSVLTTGIGCTSAGLTVTATKQGGEWQLEAGALVLADGGVCCIDEFSRIKEHDKTSIHEAMEQQCINVAKAGQVCKLNTRCTIIAATNSKGSYDADQPLNVNIALGSPLLSRFDLILVLLDTRIAECDRMLSTLIISRKETNSHNEYSSSDTSWNLEKMQAYFCLIRALKPTLSEFSHRILKVYYQTQRQADLRNAARTTVRLLESLIRLAQGHARLMFRNEVTVEDAVVTISLMETSMQGTALIEGLNALHSKFPEDAQSEYRTQAQLVLSRLGLHDILEHEISRLDELENESESQIRRNENDDSNENNSVETQVIDAHTKLKNKLQKFAFTKEVNNEPETTKKRKNVFNREDDSNDRDFHVDRNVNKKSKL</sequence>
<dbReference type="Gene3D" id="2.40.50.140">
    <property type="entry name" value="Nucleic acid-binding proteins"/>
    <property type="match status" value="1"/>
</dbReference>
<dbReference type="PROSITE" id="PS50051">
    <property type="entry name" value="MCM_2"/>
    <property type="match status" value="1"/>
</dbReference>
<dbReference type="Pfam" id="PF17855">
    <property type="entry name" value="MCM_lid"/>
    <property type="match status" value="1"/>
</dbReference>
<dbReference type="EnsemblMetazoa" id="SMAR002855-RA">
    <property type="protein sequence ID" value="SMAR002855-PA"/>
    <property type="gene ID" value="SMAR002855"/>
</dbReference>
<evidence type="ECO:0000259" key="18">
    <source>
        <dbReference type="PROSITE" id="PS50051"/>
    </source>
</evidence>
<dbReference type="SMART" id="SM00382">
    <property type="entry name" value="AAA"/>
    <property type="match status" value="1"/>
</dbReference>
<dbReference type="GO" id="GO:0000724">
    <property type="term" value="P:double-strand break repair via homologous recombination"/>
    <property type="evidence" value="ECO:0007669"/>
    <property type="project" value="TreeGrafter"/>
</dbReference>
<evidence type="ECO:0000256" key="14">
    <source>
        <dbReference type="ARBA" id="ARBA00042301"/>
    </source>
</evidence>
<dbReference type="InterPro" id="IPR058768">
    <property type="entry name" value="MCM9_N"/>
</dbReference>
<keyword evidence="10 16" id="KW-0238">DNA-binding</keyword>
<dbReference type="InterPro" id="IPR027417">
    <property type="entry name" value="P-loop_NTPase"/>
</dbReference>
<dbReference type="Pfam" id="PF00493">
    <property type="entry name" value="MCM"/>
    <property type="match status" value="1"/>
</dbReference>
<evidence type="ECO:0000256" key="11">
    <source>
        <dbReference type="ARBA" id="ARBA00023204"/>
    </source>
</evidence>
<dbReference type="PROSITE" id="PS00847">
    <property type="entry name" value="MCM_1"/>
    <property type="match status" value="1"/>
</dbReference>
<dbReference type="InterPro" id="IPR018525">
    <property type="entry name" value="MCM_CS"/>
</dbReference>
<protein>
    <recommendedName>
        <fullName evidence="13">DNA helicase MCM9</fullName>
        <ecNumber evidence="3">3.6.4.12</ecNumber>
    </recommendedName>
    <alternativeName>
        <fullName evidence="14">Minichromosome maintenance 9</fullName>
    </alternativeName>
</protein>
<dbReference type="Pfam" id="PF17207">
    <property type="entry name" value="MCM_OB"/>
    <property type="match status" value="1"/>
</dbReference>
<keyword evidence="4" id="KW-0235">DNA replication</keyword>
<feature type="region of interest" description="Disordered" evidence="17">
    <location>
        <begin position="790"/>
        <end position="810"/>
    </location>
</feature>
<evidence type="ECO:0000256" key="12">
    <source>
        <dbReference type="ARBA" id="ARBA00023242"/>
    </source>
</evidence>
<keyword evidence="7" id="KW-0378">Hydrolase</keyword>
<feature type="domain" description="MCM C-terminal AAA(+) ATPase" evidence="18">
    <location>
        <begin position="432"/>
        <end position="635"/>
    </location>
</feature>
<evidence type="ECO:0000256" key="8">
    <source>
        <dbReference type="ARBA" id="ARBA00022806"/>
    </source>
</evidence>
<name>T1IPA6_STRMM</name>
<dbReference type="PhylomeDB" id="T1IPA6"/>
<comment type="subcellular location">
    <subcellularLocation>
        <location evidence="1">Nucleus</location>
    </subcellularLocation>
</comment>
<keyword evidence="9 16" id="KW-0067">ATP-binding</keyword>
<dbReference type="InterPro" id="IPR012340">
    <property type="entry name" value="NA-bd_OB-fold"/>
</dbReference>
<dbReference type="GO" id="GO:0016787">
    <property type="term" value="F:hydrolase activity"/>
    <property type="evidence" value="ECO:0007669"/>
    <property type="project" value="UniProtKB-KW"/>
</dbReference>
<evidence type="ECO:0000256" key="13">
    <source>
        <dbReference type="ARBA" id="ARBA00041085"/>
    </source>
</evidence>
<dbReference type="PANTHER" id="PTHR11630">
    <property type="entry name" value="DNA REPLICATION LICENSING FACTOR MCM FAMILY MEMBER"/>
    <property type="match status" value="1"/>
</dbReference>
<dbReference type="GO" id="GO:0005524">
    <property type="term" value="F:ATP binding"/>
    <property type="evidence" value="ECO:0007669"/>
    <property type="project" value="UniProtKB-KW"/>
</dbReference>
<evidence type="ECO:0000256" key="16">
    <source>
        <dbReference type="RuleBase" id="RU004070"/>
    </source>
</evidence>
<dbReference type="InterPro" id="IPR031327">
    <property type="entry name" value="MCM"/>
</dbReference>
<keyword evidence="12" id="KW-0539">Nucleus</keyword>
<evidence type="ECO:0000256" key="7">
    <source>
        <dbReference type="ARBA" id="ARBA00022801"/>
    </source>
</evidence>
<dbReference type="SMART" id="SM00350">
    <property type="entry name" value="MCM"/>
    <property type="match status" value="1"/>
</dbReference>
<proteinExistence type="inferred from homology"/>
<dbReference type="GO" id="GO:0042555">
    <property type="term" value="C:MCM complex"/>
    <property type="evidence" value="ECO:0007669"/>
    <property type="project" value="TreeGrafter"/>
</dbReference>
<evidence type="ECO:0000256" key="17">
    <source>
        <dbReference type="SAM" id="MobiDB-lite"/>
    </source>
</evidence>
<dbReference type="eggNOG" id="KOG0477">
    <property type="taxonomic scope" value="Eukaryota"/>
</dbReference>
<dbReference type="PRINTS" id="PR01657">
    <property type="entry name" value="MCMFAMILY"/>
</dbReference>
<evidence type="ECO:0000256" key="15">
    <source>
        <dbReference type="ARBA" id="ARBA00047995"/>
    </source>
</evidence>
<keyword evidence="8" id="KW-0347">Helicase</keyword>
<dbReference type="FunFam" id="3.40.50.300:FF:000671">
    <property type="entry name" value="DNA helicase MCM9 isoform X1"/>
    <property type="match status" value="1"/>
</dbReference>
<feature type="region of interest" description="Disordered" evidence="17">
    <location>
        <begin position="834"/>
        <end position="873"/>
    </location>
</feature>
<dbReference type="InterPro" id="IPR033762">
    <property type="entry name" value="MCM_OB"/>
</dbReference>
<dbReference type="STRING" id="126957.T1IPA6"/>
<dbReference type="Proteomes" id="UP000014500">
    <property type="component" value="Unassembled WGS sequence"/>
</dbReference>
<accession>T1IPA6</accession>
<evidence type="ECO:0000256" key="5">
    <source>
        <dbReference type="ARBA" id="ARBA00022741"/>
    </source>
</evidence>
<evidence type="ECO:0000256" key="4">
    <source>
        <dbReference type="ARBA" id="ARBA00022705"/>
    </source>
</evidence>
<dbReference type="InterPro" id="IPR003593">
    <property type="entry name" value="AAA+_ATPase"/>
</dbReference>
<dbReference type="Gene3D" id="3.40.50.300">
    <property type="entry name" value="P-loop containing nucleotide triphosphate hydrolases"/>
    <property type="match status" value="1"/>
</dbReference>
<evidence type="ECO:0000256" key="3">
    <source>
        <dbReference type="ARBA" id="ARBA00012551"/>
    </source>
</evidence>
<keyword evidence="5 16" id="KW-0547">Nucleotide-binding</keyword>
<keyword evidence="6" id="KW-0227">DNA damage</keyword>
<dbReference type="AlphaFoldDB" id="T1IPA6"/>
<dbReference type="SUPFAM" id="SSF50249">
    <property type="entry name" value="Nucleic acid-binding proteins"/>
    <property type="match status" value="1"/>
</dbReference>
<dbReference type="InterPro" id="IPR041562">
    <property type="entry name" value="MCM_lid"/>
</dbReference>
<evidence type="ECO:0000313" key="19">
    <source>
        <dbReference type="EnsemblMetazoa" id="SMAR002855-PA"/>
    </source>
</evidence>
<dbReference type="EC" id="3.6.4.12" evidence="3"/>
<reference evidence="20" key="1">
    <citation type="submission" date="2011-05" db="EMBL/GenBank/DDBJ databases">
        <authorList>
            <person name="Richards S.R."/>
            <person name="Qu J."/>
            <person name="Jiang H."/>
            <person name="Jhangiani S.N."/>
            <person name="Agravi P."/>
            <person name="Goodspeed R."/>
            <person name="Gross S."/>
            <person name="Mandapat C."/>
            <person name="Jackson L."/>
            <person name="Mathew T."/>
            <person name="Pu L."/>
            <person name="Thornton R."/>
            <person name="Saada N."/>
            <person name="Wilczek-Boney K.B."/>
            <person name="Lee S."/>
            <person name="Kovar C."/>
            <person name="Wu Y."/>
            <person name="Scherer S.E."/>
            <person name="Worley K.C."/>
            <person name="Muzny D.M."/>
            <person name="Gibbs R."/>
        </authorList>
    </citation>
    <scope>NUCLEOTIDE SEQUENCE</scope>
    <source>
        <strain evidence="20">Brora</strain>
    </source>
</reference>
<evidence type="ECO:0000256" key="6">
    <source>
        <dbReference type="ARBA" id="ARBA00022763"/>
    </source>
</evidence>
<dbReference type="EMBL" id="JH431252">
    <property type="status" value="NOT_ANNOTATED_CDS"/>
    <property type="molecule type" value="Genomic_DNA"/>
</dbReference>
<organism evidence="19 20">
    <name type="scientific">Strigamia maritima</name>
    <name type="common">European centipede</name>
    <name type="synonym">Geophilus maritimus</name>
    <dbReference type="NCBI Taxonomy" id="126957"/>
    <lineage>
        <taxon>Eukaryota</taxon>
        <taxon>Metazoa</taxon>
        <taxon>Ecdysozoa</taxon>
        <taxon>Arthropoda</taxon>
        <taxon>Myriapoda</taxon>
        <taxon>Chilopoda</taxon>
        <taxon>Pleurostigmophora</taxon>
        <taxon>Geophilomorpha</taxon>
        <taxon>Linotaeniidae</taxon>
        <taxon>Strigamia</taxon>
    </lineage>
</organism>
<evidence type="ECO:0000313" key="20">
    <source>
        <dbReference type="Proteomes" id="UP000014500"/>
    </source>
</evidence>
<dbReference type="GO" id="GO:0003697">
    <property type="term" value="F:single-stranded DNA binding"/>
    <property type="evidence" value="ECO:0007669"/>
    <property type="project" value="TreeGrafter"/>
</dbReference>
<reference evidence="19" key="2">
    <citation type="submission" date="2015-02" db="UniProtKB">
        <authorList>
            <consortium name="EnsemblMetazoa"/>
        </authorList>
    </citation>
    <scope>IDENTIFICATION</scope>
</reference>
<keyword evidence="20" id="KW-1185">Reference proteome</keyword>